<dbReference type="EMBL" id="KV722526">
    <property type="protein sequence ID" value="OCH86479.1"/>
    <property type="molecule type" value="Genomic_DNA"/>
</dbReference>
<accession>A0A8E2ANF0</accession>
<gene>
    <name evidence="2" type="ORF">OBBRIDRAFT_783187</name>
</gene>
<evidence type="ECO:0000313" key="2">
    <source>
        <dbReference type="EMBL" id="OCH86479.1"/>
    </source>
</evidence>
<keyword evidence="3" id="KW-1185">Reference proteome</keyword>
<evidence type="ECO:0000256" key="1">
    <source>
        <dbReference type="SAM" id="MobiDB-lite"/>
    </source>
</evidence>
<proteinExistence type="predicted"/>
<evidence type="ECO:0000313" key="3">
    <source>
        <dbReference type="Proteomes" id="UP000250043"/>
    </source>
</evidence>
<reference evidence="2 3" key="1">
    <citation type="submission" date="2016-07" db="EMBL/GenBank/DDBJ databases">
        <title>Draft genome of the white-rot fungus Obba rivulosa 3A-2.</title>
        <authorList>
            <consortium name="DOE Joint Genome Institute"/>
            <person name="Miettinen O."/>
            <person name="Riley R."/>
            <person name="Acob R."/>
            <person name="Barry K."/>
            <person name="Cullen D."/>
            <person name="De Vries R."/>
            <person name="Hainaut M."/>
            <person name="Hatakka A."/>
            <person name="Henrissat B."/>
            <person name="Hilden K."/>
            <person name="Kuo R."/>
            <person name="Labutti K."/>
            <person name="Lipzen A."/>
            <person name="Makela M.R."/>
            <person name="Sandor L."/>
            <person name="Spatafora J.W."/>
            <person name="Grigoriev I.V."/>
            <person name="Hibbett D.S."/>
        </authorList>
    </citation>
    <scope>NUCLEOTIDE SEQUENCE [LARGE SCALE GENOMIC DNA]</scope>
    <source>
        <strain evidence="2 3">3A-2</strain>
    </source>
</reference>
<dbReference type="Proteomes" id="UP000250043">
    <property type="component" value="Unassembled WGS sequence"/>
</dbReference>
<dbReference type="OrthoDB" id="2804412at2759"/>
<sequence length="274" mass="30505">MQSSEAVYIQELSSLGQGLPLWDPEPTTHGKVHIGDVGYIYRGAFFRLFNTMSEPTDPKNFGLTVPDCFTKLTLTTEDLEYYDACAIQAAALCSRTITARCVEAGLQASRDQGAMLIMSDDAERREVHPNLCMPQYMRKDYQHWLRLARDVRGHDLKQDEIYFIRGTVKTSTWAVAAFHQSTDPYSGNISLGYGSAGLSLSATSSTQTCRTPEIRSGPRRAGTSSQATIPDRANEPCTPFHGETRDQSVFSTLLQAEDAYFYWSQSHDGCCRAL</sequence>
<feature type="region of interest" description="Disordered" evidence="1">
    <location>
        <begin position="209"/>
        <end position="235"/>
    </location>
</feature>
<name>A0A8E2ANF0_9APHY</name>
<protein>
    <submittedName>
        <fullName evidence="2">Uncharacterized protein</fullName>
    </submittedName>
</protein>
<organism evidence="2 3">
    <name type="scientific">Obba rivulosa</name>
    <dbReference type="NCBI Taxonomy" id="1052685"/>
    <lineage>
        <taxon>Eukaryota</taxon>
        <taxon>Fungi</taxon>
        <taxon>Dikarya</taxon>
        <taxon>Basidiomycota</taxon>
        <taxon>Agaricomycotina</taxon>
        <taxon>Agaricomycetes</taxon>
        <taxon>Polyporales</taxon>
        <taxon>Gelatoporiaceae</taxon>
        <taxon>Obba</taxon>
    </lineage>
</organism>
<dbReference type="AlphaFoldDB" id="A0A8E2ANF0"/>